<feature type="domain" description="DUF4301" evidence="1">
    <location>
        <begin position="4"/>
        <end position="515"/>
    </location>
</feature>
<proteinExistence type="predicted"/>
<evidence type="ECO:0000313" key="3">
    <source>
        <dbReference type="Proteomes" id="UP001596043"/>
    </source>
</evidence>
<dbReference type="Proteomes" id="UP001596043">
    <property type="component" value="Unassembled WGS sequence"/>
</dbReference>
<dbReference type="Pfam" id="PF14134">
    <property type="entry name" value="DUF4301"/>
    <property type="match status" value="1"/>
</dbReference>
<dbReference type="SUPFAM" id="SSF53448">
    <property type="entry name" value="Nucleotide-diphospho-sugar transferases"/>
    <property type="match status" value="2"/>
</dbReference>
<sequence>MNFTQKDTDTLLKKGISQEQVYHQIALFKQGLPYIDLRDPAIIGHGIYTYTKEEEQAFVSHFEEQKETLELLKFVPASGAATRMFKFLFEFIERYDHTQETVNAYINRNNAQELRLFFVGLDSFPFYKKVRNKLRETYGDKDQTNVDLNRIRFVKTMLEEEGLNFGNKPKGLFPFHKYKSHNASAFEEHLFEAALYGKTRGIARLHFTISKEHYKNFKSQFSKTQKLIEKKTNTSFDITYSFQSPATDTIAVTKKNEPFRQEDGCLTFRPGGHGSLLQNLNEQEADIIFIKNIDNVVVHTYEKEVAYYKKMLAGKLLKLQQQAFDFLRQIDDHEISESEILTIVHFLQNEFSLKLAVDFEKFSQKYQIEYLREQLDKPIRVCGMVKNEGEPGGGPFWVKHESGRISLQIVENVQIDPKNPHQQTIAAGATHFNPVDLVCGIKNYKGEKYDLTEFVDQKAAFIAHKTIEGKPIKALEHPGLWNGAMAFWNTIFVEVPLITFNPVKTVNDLLKPAHQIRL</sequence>
<name>A0ABV9HZD4_9FLAO</name>
<accession>A0ABV9HZD4</accession>
<reference evidence="3" key="1">
    <citation type="journal article" date="2019" name="Int. J. Syst. Evol. Microbiol.">
        <title>The Global Catalogue of Microorganisms (GCM) 10K type strain sequencing project: providing services to taxonomists for standard genome sequencing and annotation.</title>
        <authorList>
            <consortium name="The Broad Institute Genomics Platform"/>
            <consortium name="The Broad Institute Genome Sequencing Center for Infectious Disease"/>
            <person name="Wu L."/>
            <person name="Ma J."/>
        </authorList>
    </citation>
    <scope>NUCLEOTIDE SEQUENCE [LARGE SCALE GENOMIC DNA]</scope>
    <source>
        <strain evidence="3">YJ-61-S</strain>
    </source>
</reference>
<protein>
    <submittedName>
        <fullName evidence="2">DUF4301 family protein</fullName>
    </submittedName>
</protein>
<evidence type="ECO:0000259" key="1">
    <source>
        <dbReference type="Pfam" id="PF14134"/>
    </source>
</evidence>
<dbReference type="RefSeq" id="WP_379980368.1">
    <property type="nucleotide sequence ID" value="NZ_JBHSFV010000010.1"/>
</dbReference>
<dbReference type="InterPro" id="IPR029044">
    <property type="entry name" value="Nucleotide-diphossugar_trans"/>
</dbReference>
<comment type="caution">
    <text evidence="2">The sequence shown here is derived from an EMBL/GenBank/DDBJ whole genome shotgun (WGS) entry which is preliminary data.</text>
</comment>
<gene>
    <name evidence="2" type="ORF">ACFO3O_15365</name>
</gene>
<evidence type="ECO:0000313" key="2">
    <source>
        <dbReference type="EMBL" id="MFC4635288.1"/>
    </source>
</evidence>
<keyword evidence="3" id="KW-1185">Reference proteome</keyword>
<dbReference type="InterPro" id="IPR025393">
    <property type="entry name" value="DUF4301"/>
</dbReference>
<organism evidence="2 3">
    <name type="scientific">Dokdonia ponticola</name>
    <dbReference type="NCBI Taxonomy" id="2041041"/>
    <lineage>
        <taxon>Bacteria</taxon>
        <taxon>Pseudomonadati</taxon>
        <taxon>Bacteroidota</taxon>
        <taxon>Flavobacteriia</taxon>
        <taxon>Flavobacteriales</taxon>
        <taxon>Flavobacteriaceae</taxon>
        <taxon>Dokdonia</taxon>
    </lineage>
</organism>
<dbReference type="EMBL" id="JBHSFV010000010">
    <property type="protein sequence ID" value="MFC4635288.1"/>
    <property type="molecule type" value="Genomic_DNA"/>
</dbReference>